<dbReference type="GO" id="GO:0030246">
    <property type="term" value="F:carbohydrate binding"/>
    <property type="evidence" value="ECO:0007669"/>
    <property type="project" value="InterPro"/>
</dbReference>
<dbReference type="OrthoDB" id="9795355at2"/>
<dbReference type="Proteomes" id="UP000094378">
    <property type="component" value="Chromosome"/>
</dbReference>
<dbReference type="PANTHER" id="PTHR11122:SF13">
    <property type="entry name" value="GLUCOSE-6-PHOSPHATE 1-EPIMERASE"/>
    <property type="match status" value="1"/>
</dbReference>
<dbReference type="KEGG" id="shj:SHELI_v1c08920"/>
<evidence type="ECO:0000313" key="1">
    <source>
        <dbReference type="EMBL" id="AOG60841.1"/>
    </source>
</evidence>
<keyword evidence="2" id="KW-1185">Reference proteome</keyword>
<dbReference type="EMBL" id="CP017015">
    <property type="protein sequence ID" value="AOG60841.1"/>
    <property type="molecule type" value="Genomic_DNA"/>
</dbReference>
<proteinExistence type="predicted"/>
<dbReference type="InterPro" id="IPR014718">
    <property type="entry name" value="GH-type_carb-bd"/>
</dbReference>
<evidence type="ECO:0000313" key="2">
    <source>
        <dbReference type="Proteomes" id="UP000094378"/>
    </source>
</evidence>
<gene>
    <name evidence="1" type="primary">galM</name>
    <name evidence="1" type="ORF">SHELI_v1c08920</name>
</gene>
<dbReference type="AlphaFoldDB" id="A0A1B3SLM6"/>
<sequence length="279" mass="32716">MYILKNEYLEVKAVVASQGLEIISIKHDKDEILYQQDGSWGKTWPILFPICGNVTGPFIYDQKSYLTPRHGFFSQIKDWEVEIKSDENVIFMFRAHDQFKSIYPFDFDLVINLKLKKNKLVYTFEIINIGEKVMYYSFGHHPAFKVDSSSKVVFDNLQSYTDKSGIGGTYLPNQDTNKVKEIIISEIDFSDSKSLLFDQFSLDHICYYYQNKKIKMSFNNEPYFVIWKSTNAMDFVCLEPYWGLPDLETRISNEYKDKLAIRELGPKNTSKFEMTIEVE</sequence>
<dbReference type="GO" id="GO:0005975">
    <property type="term" value="P:carbohydrate metabolic process"/>
    <property type="evidence" value="ECO:0007669"/>
    <property type="project" value="InterPro"/>
</dbReference>
<dbReference type="Gene3D" id="2.70.98.10">
    <property type="match status" value="1"/>
</dbReference>
<dbReference type="RefSeq" id="WP_069117091.1">
    <property type="nucleotide sequence ID" value="NZ_CP017015.1"/>
</dbReference>
<accession>A0A1B3SLM6</accession>
<reference evidence="1 2" key="1">
    <citation type="submission" date="2016-08" db="EMBL/GenBank/DDBJ databases">
        <title>Complete genome sequence of Spiroplasma helicoides TABS-2 (DSM 22551).</title>
        <authorList>
            <person name="Shen W.-Y."/>
            <person name="Lo W.-S."/>
            <person name="Lai Y.-C."/>
            <person name="Kuo C.-H."/>
        </authorList>
    </citation>
    <scope>NUCLEOTIDE SEQUENCE [LARGE SCALE GENOMIC DNA]</scope>
    <source>
        <strain evidence="1 2">TABS-2</strain>
    </source>
</reference>
<dbReference type="SUPFAM" id="SSF74650">
    <property type="entry name" value="Galactose mutarotase-like"/>
    <property type="match status" value="1"/>
</dbReference>
<dbReference type="InterPro" id="IPR011013">
    <property type="entry name" value="Gal_mutarotase_sf_dom"/>
</dbReference>
<protein>
    <submittedName>
        <fullName evidence="1">Aldose 1-epimerase</fullName>
    </submittedName>
</protein>
<dbReference type="PANTHER" id="PTHR11122">
    <property type="entry name" value="APOSPORY-ASSOCIATED PROTEIN C-RELATED"/>
    <property type="match status" value="1"/>
</dbReference>
<dbReference type="STRING" id="216938.SHELI_v1c08920"/>
<name>A0A1B3SLM6_9MOLU</name>
<organism evidence="1 2">
    <name type="scientific">Spiroplasma helicoides</name>
    <dbReference type="NCBI Taxonomy" id="216938"/>
    <lineage>
        <taxon>Bacteria</taxon>
        <taxon>Bacillati</taxon>
        <taxon>Mycoplasmatota</taxon>
        <taxon>Mollicutes</taxon>
        <taxon>Entomoplasmatales</taxon>
        <taxon>Spiroplasmataceae</taxon>
        <taxon>Spiroplasma</taxon>
    </lineage>
</organism>
<dbReference type="InterPro" id="IPR008183">
    <property type="entry name" value="Aldose_1/G6P_1-epimerase"/>
</dbReference>
<dbReference type="GO" id="GO:0016853">
    <property type="term" value="F:isomerase activity"/>
    <property type="evidence" value="ECO:0007669"/>
    <property type="project" value="InterPro"/>
</dbReference>
<dbReference type="Pfam" id="PF01263">
    <property type="entry name" value="Aldose_epim"/>
    <property type="match status" value="1"/>
</dbReference>